<dbReference type="NCBIfam" id="NF003918">
    <property type="entry name" value="PRK05443.1-2"/>
    <property type="match status" value="1"/>
</dbReference>
<dbReference type="EC" id="2.7.4.1" evidence="6 7"/>
<feature type="binding site" evidence="6">
    <location>
        <position position="413"/>
    </location>
    <ligand>
        <name>Mg(2+)</name>
        <dbReference type="ChEBI" id="CHEBI:18420"/>
    </ligand>
</feature>
<dbReference type="InterPro" id="IPR025200">
    <property type="entry name" value="PPK_C_dom2"/>
</dbReference>
<evidence type="ECO:0000256" key="7">
    <source>
        <dbReference type="RuleBase" id="RU003800"/>
    </source>
</evidence>
<dbReference type="AlphaFoldDB" id="A0AA48GVA6"/>
<keyword evidence="6" id="KW-0460">Magnesium</keyword>
<comment type="function">
    <text evidence="6 7">Catalyzes the reversible transfer of the terminal phosphate of ATP to form a long-chain polyphosphate (polyP).</text>
</comment>
<evidence type="ECO:0000256" key="5">
    <source>
        <dbReference type="ARBA" id="ARBA00022840"/>
    </source>
</evidence>
<evidence type="ECO:0000259" key="11">
    <source>
        <dbReference type="Pfam" id="PF17941"/>
    </source>
</evidence>
<feature type="binding site" evidence="6">
    <location>
        <position position="49"/>
    </location>
    <ligand>
        <name>ATP</name>
        <dbReference type="ChEBI" id="CHEBI:30616"/>
    </ligand>
</feature>
<dbReference type="Pfam" id="PF13090">
    <property type="entry name" value="PP_kinase_C"/>
    <property type="match status" value="1"/>
</dbReference>
<dbReference type="Gene3D" id="1.20.58.310">
    <property type="entry name" value="Polyphosphate kinase N-terminal domain"/>
    <property type="match status" value="1"/>
</dbReference>
<sequence length="711" mass="80559">MSRSAPRPEHILNRELSWLAFNERVLEEAEDPTLPLLERVKFLAIVSSNWDEFFMVRVAGIWRQIDAGITQPTADGRTPRQVLEEVSRRIHDLARRQHELFHGVIKPRLGREGISILKPSELDPAQADFVRAYFENNLLPLVTPLAVDTGHPFPRLNNRMLVLMAELEAETLSGEDAFPVSELAVIPIPTPVSARFLRLPSEPGRHVFLMLEDVVRMHLDQVFRGYRIRNCHALRVTRDSDLPVEEDPNEDLMKTVEEHLRSRRRGAVVRLQYEQGLSPNLLEMLIEELELSPEDLYPSEGFAAFSDLFQLYAQLDLPHLKDAPMPPLPVPQLEAAGSVFEAIAKHDILLMHPYQSFDDSVVRFVREAADDPKVLAIKMTLYRISTSSPIAAALERAAERGKQVAAIVELRARFDEEGNIAWARRLEKAGVHVVYGMLQYKTHGKACLVIRQEPEGIRRYCHLSTGNYNERTSRLYSDLGLFTARREFGEDLSNTFNVLTGYTRPPALHQLILAPQHFRPGLYARIEREREHAKAGRPARMILKMNALVDPPMIQRLYEASQDGVQIDLLVRGTCCLRPGVPGLSENIRAVSIIDRYLEHARVYHFANGGDPETLLASGDLMQRNLDNRVEIAFPLVDPIVAEQVLEMLELQLHDTIKGRVLAPDGSVARRGLDPAWPVLRSQYRSYEHALLQSGVRAITQKLPDALDADI</sequence>
<feature type="domain" description="Polyphosphate kinase C-terminal" evidence="11">
    <location>
        <begin position="338"/>
        <end position="504"/>
    </location>
</feature>
<evidence type="ECO:0000313" key="13">
    <source>
        <dbReference type="Proteomes" id="UP001228113"/>
    </source>
</evidence>
<dbReference type="NCBIfam" id="NF003921">
    <property type="entry name" value="PRK05443.2-2"/>
    <property type="match status" value="1"/>
</dbReference>
<comment type="PTM">
    <text evidence="6 7">An intermediate of this reaction is the autophosphorylated ppk in which a phosphate is covalently linked to a histidine residue through a N-P bond.</text>
</comment>
<gene>
    <name evidence="6 12" type="primary">ppk</name>
    <name evidence="12" type="ORF">METESE_34170</name>
</gene>
<dbReference type="GO" id="GO:0009358">
    <property type="term" value="C:polyphosphate kinase complex"/>
    <property type="evidence" value="ECO:0007669"/>
    <property type="project" value="InterPro"/>
</dbReference>
<dbReference type="KEGG" id="msea:METESE_34170"/>
<organism evidence="12 13">
    <name type="scientific">Mesoterricola sediminis</name>
    <dbReference type="NCBI Taxonomy" id="2927980"/>
    <lineage>
        <taxon>Bacteria</taxon>
        <taxon>Pseudomonadati</taxon>
        <taxon>Acidobacteriota</taxon>
        <taxon>Holophagae</taxon>
        <taxon>Holophagales</taxon>
        <taxon>Holophagaceae</taxon>
        <taxon>Mesoterricola</taxon>
    </lineage>
</organism>
<keyword evidence="4 6" id="KW-0418">Kinase</keyword>
<dbReference type="CDD" id="cd09165">
    <property type="entry name" value="PLDc_PaPPK1_C1_like"/>
    <property type="match status" value="1"/>
</dbReference>
<protein>
    <recommendedName>
        <fullName evidence="6 7">Polyphosphate kinase</fullName>
        <ecNumber evidence="6 7">2.7.4.1</ecNumber>
    </recommendedName>
    <alternativeName>
        <fullName evidence="6">ATP-polyphosphate phosphotransferase</fullName>
    </alternativeName>
    <alternativeName>
        <fullName evidence="6">Polyphosphoric acid kinase</fullName>
    </alternativeName>
</protein>
<dbReference type="Pfam" id="PF17941">
    <property type="entry name" value="PP_kinase_C_1"/>
    <property type="match status" value="1"/>
</dbReference>
<dbReference type="InterPro" id="IPR025198">
    <property type="entry name" value="PPK_N_dom"/>
</dbReference>
<feature type="binding site" evidence="6">
    <location>
        <position position="476"/>
    </location>
    <ligand>
        <name>ATP</name>
        <dbReference type="ChEBI" id="CHEBI:30616"/>
    </ligand>
</feature>
<dbReference type="GO" id="GO:0046872">
    <property type="term" value="F:metal ion binding"/>
    <property type="evidence" value="ECO:0007669"/>
    <property type="project" value="UniProtKB-KW"/>
</dbReference>
<keyword evidence="1 6" id="KW-0597">Phosphoprotein</keyword>
<keyword evidence="13" id="KW-1185">Reference proteome</keyword>
<dbReference type="SUPFAM" id="SSF56024">
    <property type="entry name" value="Phospholipase D/nuclease"/>
    <property type="match status" value="2"/>
</dbReference>
<dbReference type="PIRSF" id="PIRSF015589">
    <property type="entry name" value="PP_kinase"/>
    <property type="match status" value="1"/>
</dbReference>
<dbReference type="Gene3D" id="3.30.1840.10">
    <property type="entry name" value="Polyphosphate kinase middle domain"/>
    <property type="match status" value="1"/>
</dbReference>
<evidence type="ECO:0000256" key="3">
    <source>
        <dbReference type="ARBA" id="ARBA00022741"/>
    </source>
</evidence>
<dbReference type="HAMAP" id="MF_00347">
    <property type="entry name" value="Polyphosphate_kinase"/>
    <property type="match status" value="1"/>
</dbReference>
<feature type="active site" description="Phosphohistidine intermediate" evidence="6">
    <location>
        <position position="443"/>
    </location>
</feature>
<dbReference type="EMBL" id="AP027081">
    <property type="protein sequence ID" value="BDU78459.1"/>
    <property type="molecule type" value="Genomic_DNA"/>
</dbReference>
<evidence type="ECO:0000313" key="12">
    <source>
        <dbReference type="EMBL" id="BDU78459.1"/>
    </source>
</evidence>
<comment type="similarity">
    <text evidence="6 7">Belongs to the polyphosphate kinase 1 (PPK1) family.</text>
</comment>
<dbReference type="InterPro" id="IPR036830">
    <property type="entry name" value="PP_kinase_middle_dom_sf"/>
</dbReference>
<dbReference type="InterPro" id="IPR024953">
    <property type="entry name" value="PP_kinase_middle"/>
</dbReference>
<comment type="cofactor">
    <cofactor evidence="6">
        <name>Mg(2+)</name>
        <dbReference type="ChEBI" id="CHEBI:18420"/>
    </cofactor>
</comment>
<feature type="domain" description="Polyphosphate kinase C-terminal" evidence="10">
    <location>
        <begin position="511"/>
        <end position="672"/>
    </location>
</feature>
<evidence type="ECO:0000256" key="1">
    <source>
        <dbReference type="ARBA" id="ARBA00022553"/>
    </source>
</evidence>
<dbReference type="InterPro" id="IPR003414">
    <property type="entry name" value="PP_kinase"/>
</dbReference>
<dbReference type="RefSeq" id="WP_243329048.1">
    <property type="nucleotide sequence ID" value="NZ_AP027081.1"/>
</dbReference>
<feature type="binding site" evidence="6">
    <location>
        <position position="600"/>
    </location>
    <ligand>
        <name>ATP</name>
        <dbReference type="ChEBI" id="CHEBI:30616"/>
    </ligand>
</feature>
<dbReference type="InterPro" id="IPR041108">
    <property type="entry name" value="PP_kinase_C_1"/>
</dbReference>
<evidence type="ECO:0000259" key="8">
    <source>
        <dbReference type="Pfam" id="PF02503"/>
    </source>
</evidence>
<evidence type="ECO:0000259" key="9">
    <source>
        <dbReference type="Pfam" id="PF13089"/>
    </source>
</evidence>
<feature type="domain" description="Polyphosphate kinase middle" evidence="8">
    <location>
        <begin position="126"/>
        <end position="311"/>
    </location>
</feature>
<keyword evidence="2 6" id="KW-0808">Transferase</keyword>
<dbReference type="Proteomes" id="UP001228113">
    <property type="component" value="Chromosome"/>
</dbReference>
<evidence type="ECO:0000256" key="6">
    <source>
        <dbReference type="HAMAP-Rule" id="MF_00347"/>
    </source>
</evidence>
<dbReference type="CDD" id="cd09168">
    <property type="entry name" value="PLDc_PaPPK1_C2_like"/>
    <property type="match status" value="1"/>
</dbReference>
<proteinExistence type="inferred from homology"/>
<feature type="binding site" evidence="6">
    <location>
        <position position="572"/>
    </location>
    <ligand>
        <name>ATP</name>
        <dbReference type="ChEBI" id="CHEBI:30616"/>
    </ligand>
</feature>
<dbReference type="GO" id="GO:0008976">
    <property type="term" value="F:polyphosphate kinase activity"/>
    <property type="evidence" value="ECO:0007669"/>
    <property type="project" value="UniProtKB-UniRule"/>
</dbReference>
<dbReference type="SUPFAM" id="SSF140356">
    <property type="entry name" value="PPK N-terminal domain-like"/>
    <property type="match status" value="1"/>
</dbReference>
<keyword evidence="6" id="KW-0479">Metal-binding</keyword>
<keyword evidence="5 6" id="KW-0067">ATP-binding</keyword>
<dbReference type="PANTHER" id="PTHR30218">
    <property type="entry name" value="POLYPHOSPHATE KINASE"/>
    <property type="match status" value="1"/>
</dbReference>
<accession>A0AA48GVA6</accession>
<reference evidence="12" key="1">
    <citation type="journal article" date="2023" name="Int. J. Syst. Evol. Microbiol.">
        <title>Mesoterricola silvestris gen. nov., sp. nov., Mesoterricola sediminis sp. nov., Geothrix oryzae sp. nov., Geothrix edaphica sp. nov., Geothrix rubra sp. nov., and Geothrix limicola sp. nov., six novel members of Acidobacteriota isolated from soils.</title>
        <authorList>
            <person name="Itoh H."/>
            <person name="Sugisawa Y."/>
            <person name="Mise K."/>
            <person name="Xu Z."/>
            <person name="Kuniyasu M."/>
            <person name="Ushijima N."/>
            <person name="Kawano K."/>
            <person name="Kobayashi E."/>
            <person name="Shiratori Y."/>
            <person name="Masuda Y."/>
            <person name="Senoo K."/>
        </authorList>
    </citation>
    <scope>NUCLEOTIDE SEQUENCE</scope>
    <source>
        <strain evidence="12">W786</strain>
    </source>
</reference>
<feature type="domain" description="Polyphosphate kinase N-terminal" evidence="9">
    <location>
        <begin position="12"/>
        <end position="116"/>
    </location>
</feature>
<dbReference type="SUPFAM" id="SSF143724">
    <property type="entry name" value="PHP14-like"/>
    <property type="match status" value="1"/>
</dbReference>
<dbReference type="Pfam" id="PF13089">
    <property type="entry name" value="PP_kinase_N"/>
    <property type="match status" value="1"/>
</dbReference>
<comment type="catalytic activity">
    <reaction evidence="6 7">
        <text>[phosphate](n) + ATP = [phosphate](n+1) + ADP</text>
        <dbReference type="Rhea" id="RHEA:19573"/>
        <dbReference type="Rhea" id="RHEA-COMP:9859"/>
        <dbReference type="Rhea" id="RHEA-COMP:14280"/>
        <dbReference type="ChEBI" id="CHEBI:16838"/>
        <dbReference type="ChEBI" id="CHEBI:30616"/>
        <dbReference type="ChEBI" id="CHEBI:456216"/>
        <dbReference type="EC" id="2.7.4.1"/>
    </reaction>
</comment>
<dbReference type="NCBIfam" id="TIGR03705">
    <property type="entry name" value="poly_P_kin"/>
    <property type="match status" value="1"/>
</dbReference>
<dbReference type="PANTHER" id="PTHR30218:SF0">
    <property type="entry name" value="POLYPHOSPHATE KINASE"/>
    <property type="match status" value="1"/>
</dbReference>
<evidence type="ECO:0000259" key="10">
    <source>
        <dbReference type="Pfam" id="PF13090"/>
    </source>
</evidence>
<dbReference type="GO" id="GO:0005524">
    <property type="term" value="F:ATP binding"/>
    <property type="evidence" value="ECO:0007669"/>
    <property type="project" value="UniProtKB-KW"/>
</dbReference>
<evidence type="ECO:0000256" key="4">
    <source>
        <dbReference type="ARBA" id="ARBA00022777"/>
    </source>
</evidence>
<dbReference type="Gene3D" id="3.30.870.10">
    <property type="entry name" value="Endonuclease Chain A"/>
    <property type="match status" value="2"/>
</dbReference>
<name>A0AA48GVA6_9BACT</name>
<feature type="binding site" evidence="6">
    <location>
        <position position="383"/>
    </location>
    <ligand>
        <name>Mg(2+)</name>
        <dbReference type="ChEBI" id="CHEBI:18420"/>
    </ligand>
</feature>
<keyword evidence="3 6" id="KW-0547">Nucleotide-binding</keyword>
<dbReference type="Pfam" id="PF02503">
    <property type="entry name" value="PP_kinase"/>
    <property type="match status" value="1"/>
</dbReference>
<dbReference type="InterPro" id="IPR036832">
    <property type="entry name" value="PPK_N_dom_sf"/>
</dbReference>
<evidence type="ECO:0000256" key="2">
    <source>
        <dbReference type="ARBA" id="ARBA00022679"/>
    </source>
</evidence>
<dbReference type="NCBIfam" id="NF003917">
    <property type="entry name" value="PRK05443.1-1"/>
    <property type="match status" value="1"/>
</dbReference>
<dbReference type="GO" id="GO:0006799">
    <property type="term" value="P:polyphosphate biosynthetic process"/>
    <property type="evidence" value="ECO:0007669"/>
    <property type="project" value="UniProtKB-UniRule"/>
</dbReference>